<keyword evidence="3" id="KW-0408">Iron</keyword>
<keyword evidence="9" id="KW-0813">Transport</keyword>
<feature type="transmembrane region" description="Helical" evidence="9">
    <location>
        <begin position="198"/>
        <end position="217"/>
    </location>
</feature>
<reference evidence="10" key="1">
    <citation type="submission" date="2024-03" db="EMBL/GenBank/DDBJ databases">
        <title>WGS assembly of Saponaria officinalis var. Norfolk2.</title>
        <authorList>
            <person name="Jenkins J."/>
            <person name="Shu S."/>
            <person name="Grimwood J."/>
            <person name="Barry K."/>
            <person name="Goodstein D."/>
            <person name="Schmutz J."/>
            <person name="Leebens-Mack J."/>
            <person name="Osbourn A."/>
        </authorList>
    </citation>
    <scope>NUCLEOTIDE SEQUENCE [LARGE SCALE GENOMIC DNA]</scope>
    <source>
        <strain evidence="10">JIC</strain>
    </source>
</reference>
<comment type="catalytic activity">
    <reaction evidence="8">
        <text>Fe(2+)(in) = Fe(2+)(out)</text>
        <dbReference type="Rhea" id="RHEA:28486"/>
        <dbReference type="ChEBI" id="CHEBI:29033"/>
    </reaction>
    <physiologicalReaction direction="left-to-right" evidence="8">
        <dbReference type="Rhea" id="RHEA:28487"/>
    </physiologicalReaction>
</comment>
<dbReference type="Pfam" id="PF01988">
    <property type="entry name" value="VIT1"/>
    <property type="match status" value="2"/>
</dbReference>
<comment type="subcellular location">
    <subcellularLocation>
        <location evidence="1 9">Vacuole membrane</location>
        <topology evidence="1 9">Multi-pass membrane protein</topology>
    </subcellularLocation>
</comment>
<dbReference type="EMBL" id="JBDFQZ010000014">
    <property type="protein sequence ID" value="KAK9666777.1"/>
    <property type="molecule type" value="Genomic_DNA"/>
</dbReference>
<keyword evidence="5 9" id="KW-0812">Transmembrane</keyword>
<keyword evidence="11" id="KW-1185">Reference proteome</keyword>
<evidence type="ECO:0000256" key="5">
    <source>
        <dbReference type="ARBA" id="ARBA00022692"/>
    </source>
</evidence>
<keyword evidence="9" id="KW-0406">Ion transport</keyword>
<dbReference type="GO" id="GO:0005381">
    <property type="term" value="F:iron ion transmembrane transporter activity"/>
    <property type="evidence" value="ECO:0007669"/>
    <property type="project" value="UniProtKB-UniRule"/>
</dbReference>
<evidence type="ECO:0000256" key="2">
    <source>
        <dbReference type="ARBA" id="ARBA00007049"/>
    </source>
</evidence>
<keyword evidence="6 9" id="KW-1133">Transmembrane helix</keyword>
<evidence type="ECO:0000313" key="11">
    <source>
        <dbReference type="Proteomes" id="UP001443914"/>
    </source>
</evidence>
<evidence type="ECO:0000313" key="10">
    <source>
        <dbReference type="EMBL" id="KAK9666777.1"/>
    </source>
</evidence>
<dbReference type="GO" id="GO:0140315">
    <property type="term" value="F:iron ion sequestering activity"/>
    <property type="evidence" value="ECO:0007669"/>
    <property type="project" value="UniProtKB-UniRule"/>
</dbReference>
<gene>
    <name evidence="10" type="ORF">RND81_14G210400</name>
</gene>
<evidence type="ECO:0000256" key="6">
    <source>
        <dbReference type="ARBA" id="ARBA00022989"/>
    </source>
</evidence>
<evidence type="ECO:0000256" key="7">
    <source>
        <dbReference type="ARBA" id="ARBA00023136"/>
    </source>
</evidence>
<dbReference type="Proteomes" id="UP001443914">
    <property type="component" value="Unassembled WGS sequence"/>
</dbReference>
<proteinExistence type="inferred from homology"/>
<evidence type="ECO:0000256" key="9">
    <source>
        <dbReference type="RuleBase" id="RU369115"/>
    </source>
</evidence>
<comment type="similarity">
    <text evidence="2 9">Belongs to the CCC1 family.</text>
</comment>
<dbReference type="GO" id="GO:0005774">
    <property type="term" value="C:vacuolar membrane"/>
    <property type="evidence" value="ECO:0007669"/>
    <property type="project" value="UniProtKB-SubCell"/>
</dbReference>
<dbReference type="AlphaFoldDB" id="A0AAW1GS02"/>
<keyword evidence="3" id="KW-0410">Iron transport</keyword>
<sequence>MATEFSSNIIKSPSLNKVTPTNMDLEKAGLEPEGPDYSKRGQWLRAAVLGANDGLLSIASLMVGVGAVKPDVKIMVLTGLAGLFGGACSMAMGEFVSVYSQYDTELAQLLREHQARPGPPGSLEEKKRELPSPFRAAAASAVAFAVGAAVPLLAGAFIKEYRVRLAAVVTMVSVALFGFGWLGAALGKAPPLKSSVRILIGGWLAMGITFGLTKLVGTTGI</sequence>
<dbReference type="GO" id="GO:0005384">
    <property type="term" value="F:manganese ion transmembrane transporter activity"/>
    <property type="evidence" value="ECO:0007669"/>
    <property type="project" value="InterPro"/>
</dbReference>
<dbReference type="PANTHER" id="PTHR31851">
    <property type="entry name" value="FE(2+)/MN(2+) TRANSPORTER PCL1"/>
    <property type="match status" value="1"/>
</dbReference>
<comment type="function">
    <text evidence="9">Vacuolar Fe(2+) uptake transporter.</text>
</comment>
<keyword evidence="4 9" id="KW-0926">Vacuole</keyword>
<keyword evidence="7 9" id="KW-0472">Membrane</keyword>
<evidence type="ECO:0000256" key="1">
    <source>
        <dbReference type="ARBA" id="ARBA00004128"/>
    </source>
</evidence>
<dbReference type="GO" id="GO:0030026">
    <property type="term" value="P:intracellular manganese ion homeostasis"/>
    <property type="evidence" value="ECO:0007669"/>
    <property type="project" value="InterPro"/>
</dbReference>
<organism evidence="10 11">
    <name type="scientific">Saponaria officinalis</name>
    <name type="common">Common soapwort</name>
    <name type="synonym">Lychnis saponaria</name>
    <dbReference type="NCBI Taxonomy" id="3572"/>
    <lineage>
        <taxon>Eukaryota</taxon>
        <taxon>Viridiplantae</taxon>
        <taxon>Streptophyta</taxon>
        <taxon>Embryophyta</taxon>
        <taxon>Tracheophyta</taxon>
        <taxon>Spermatophyta</taxon>
        <taxon>Magnoliopsida</taxon>
        <taxon>eudicotyledons</taxon>
        <taxon>Gunneridae</taxon>
        <taxon>Pentapetalae</taxon>
        <taxon>Caryophyllales</taxon>
        <taxon>Caryophyllaceae</taxon>
        <taxon>Caryophylleae</taxon>
        <taxon>Saponaria</taxon>
    </lineage>
</organism>
<protein>
    <recommendedName>
        <fullName evidence="9">Vacuolar iron transporter</fullName>
    </recommendedName>
</protein>
<feature type="transmembrane region" description="Helical" evidence="9">
    <location>
        <begin position="43"/>
        <end position="67"/>
    </location>
</feature>
<feature type="transmembrane region" description="Helical" evidence="9">
    <location>
        <begin position="165"/>
        <end position="186"/>
    </location>
</feature>
<accession>A0AAW1GS02</accession>
<comment type="caution">
    <text evidence="10">The sequence shown here is derived from an EMBL/GenBank/DDBJ whole genome shotgun (WGS) entry which is preliminary data.</text>
</comment>
<evidence type="ECO:0000256" key="8">
    <source>
        <dbReference type="ARBA" id="ARBA00044464"/>
    </source>
</evidence>
<dbReference type="InterPro" id="IPR008217">
    <property type="entry name" value="Ccc1_fam"/>
</dbReference>
<name>A0AAW1GS02_SAPOF</name>
<feature type="transmembrane region" description="Helical" evidence="9">
    <location>
        <begin position="74"/>
        <end position="92"/>
    </location>
</feature>
<evidence type="ECO:0000256" key="4">
    <source>
        <dbReference type="ARBA" id="ARBA00022554"/>
    </source>
</evidence>
<feature type="transmembrane region" description="Helical" evidence="9">
    <location>
        <begin position="136"/>
        <end position="158"/>
    </location>
</feature>
<evidence type="ECO:0000256" key="3">
    <source>
        <dbReference type="ARBA" id="ARBA00022496"/>
    </source>
</evidence>